<name>A0A1I7VYK0_LOALO</name>
<reference evidence="1" key="1">
    <citation type="submission" date="2012-04" db="EMBL/GenBank/DDBJ databases">
        <title>The Genome Sequence of Loa loa.</title>
        <authorList>
            <consortium name="The Broad Institute Genome Sequencing Platform"/>
            <consortium name="Broad Institute Genome Sequencing Center for Infectious Disease"/>
            <person name="Nutman T.B."/>
            <person name="Fink D.L."/>
            <person name="Russ C."/>
            <person name="Young S."/>
            <person name="Zeng Q."/>
            <person name="Gargeya S."/>
            <person name="Alvarado L."/>
            <person name="Berlin A."/>
            <person name="Chapman S.B."/>
            <person name="Chen Z."/>
            <person name="Freedman E."/>
            <person name="Gellesch M."/>
            <person name="Goldberg J."/>
            <person name="Griggs A."/>
            <person name="Gujja S."/>
            <person name="Heilman E.R."/>
            <person name="Heiman D."/>
            <person name="Howarth C."/>
            <person name="Mehta T."/>
            <person name="Neiman D."/>
            <person name="Pearson M."/>
            <person name="Roberts A."/>
            <person name="Saif S."/>
            <person name="Shea T."/>
            <person name="Shenoy N."/>
            <person name="Sisk P."/>
            <person name="Stolte C."/>
            <person name="Sykes S."/>
            <person name="White J."/>
            <person name="Yandava C."/>
            <person name="Haas B."/>
            <person name="Henn M.R."/>
            <person name="Nusbaum C."/>
            <person name="Birren B."/>
        </authorList>
    </citation>
    <scope>NUCLEOTIDE SEQUENCE [LARGE SCALE GENOMIC DNA]</scope>
</reference>
<dbReference type="AlphaFoldDB" id="A0A1I7VYK0"/>
<evidence type="ECO:0000313" key="1">
    <source>
        <dbReference type="Proteomes" id="UP000095285"/>
    </source>
</evidence>
<organism evidence="1 2">
    <name type="scientific">Loa loa</name>
    <name type="common">Eye worm</name>
    <name type="synonym">Filaria loa</name>
    <dbReference type="NCBI Taxonomy" id="7209"/>
    <lineage>
        <taxon>Eukaryota</taxon>
        <taxon>Metazoa</taxon>
        <taxon>Ecdysozoa</taxon>
        <taxon>Nematoda</taxon>
        <taxon>Chromadorea</taxon>
        <taxon>Rhabditida</taxon>
        <taxon>Spirurina</taxon>
        <taxon>Spiruromorpha</taxon>
        <taxon>Filarioidea</taxon>
        <taxon>Onchocercidae</taxon>
        <taxon>Loa</taxon>
    </lineage>
</organism>
<proteinExistence type="predicted"/>
<protein>
    <submittedName>
        <fullName evidence="2">Reverse transcriptase domain-containing protein</fullName>
    </submittedName>
</protein>
<reference evidence="2" key="2">
    <citation type="submission" date="2016-11" db="UniProtKB">
        <authorList>
            <consortium name="WormBaseParasite"/>
        </authorList>
    </citation>
    <scope>IDENTIFICATION</scope>
</reference>
<keyword evidence="1" id="KW-1185">Reference proteome</keyword>
<accession>A0A1I7VYK0</accession>
<dbReference type="WBParaSite" id="EN70_7638">
    <property type="protein sequence ID" value="EN70_7638"/>
    <property type="gene ID" value="EN70_7638"/>
</dbReference>
<evidence type="ECO:0000313" key="2">
    <source>
        <dbReference type="WBParaSite" id="EN70_7638"/>
    </source>
</evidence>
<dbReference type="Proteomes" id="UP000095285">
    <property type="component" value="Unassembled WGS sequence"/>
</dbReference>
<sequence>MDEVPIVTVKSTTPIHKTIYSHVLQHVTIQVHGTIYVKSYSTPWGTYTKMLHIQRHTNYGSKRLECMPLWNGIINNLFSGTTIPELQAQHTKRTGSPLTPITVPMLIPRTINPHADQ</sequence>